<evidence type="ECO:0000256" key="1">
    <source>
        <dbReference type="ARBA" id="ARBA00004781"/>
    </source>
</evidence>
<dbReference type="InterPro" id="IPR029903">
    <property type="entry name" value="RmlD-like-bd"/>
</dbReference>
<dbReference type="PANTHER" id="PTHR10491:SF4">
    <property type="entry name" value="METHIONINE ADENOSYLTRANSFERASE 2 SUBUNIT BETA"/>
    <property type="match status" value="1"/>
</dbReference>
<keyword evidence="9" id="KW-1185">Reference proteome</keyword>
<gene>
    <name evidence="8" type="primary">rfbD</name>
    <name evidence="8" type="ORF">ACFOEX_03585</name>
</gene>
<name>A0ABV7LCF6_9HYPH</name>
<dbReference type="InterPro" id="IPR036291">
    <property type="entry name" value="NAD(P)-bd_dom_sf"/>
</dbReference>
<dbReference type="NCBIfam" id="TIGR01214">
    <property type="entry name" value="rmlD"/>
    <property type="match status" value="1"/>
</dbReference>
<dbReference type="PANTHER" id="PTHR10491">
    <property type="entry name" value="DTDP-4-DEHYDRORHAMNOSE REDUCTASE"/>
    <property type="match status" value="1"/>
</dbReference>
<organism evidence="8 9">
    <name type="scientific">Camelimonas abortus</name>
    <dbReference type="NCBI Taxonomy" id="1017184"/>
    <lineage>
        <taxon>Bacteria</taxon>
        <taxon>Pseudomonadati</taxon>
        <taxon>Pseudomonadota</taxon>
        <taxon>Alphaproteobacteria</taxon>
        <taxon>Hyphomicrobiales</taxon>
        <taxon>Chelatococcaceae</taxon>
        <taxon>Camelimonas</taxon>
    </lineage>
</organism>
<dbReference type="GO" id="GO:0008831">
    <property type="term" value="F:dTDP-4-dehydrorhamnose reductase activity"/>
    <property type="evidence" value="ECO:0007669"/>
    <property type="project" value="UniProtKB-EC"/>
</dbReference>
<keyword evidence="6 8" id="KW-0560">Oxidoreductase</keyword>
<sequence length="298" mass="31761">MRLLVTGTRGQVVTALLERAAAAGDVDVIALGRPELDLAEPEQAARAIAAQDFDVLVNAAAHTAVDRAESEPKLAHRINCDGAAAAARAAASRGTPIIQLSTDYVFNGRKNGAWTEDDPADPLSAYGRSKLAGEQAVLAGNPNAVILRTAWVYSPFGANFARTMLRLAQTRDAVSVVSDQTGTPTNALDIADGVIAVARNLLREPQRRELYGVFHLSARPGDVPPTWADFAEEVFAASRRFGGPCAQVRRITTAEYPTPAARPANSLLDCSRLARVHGVVPPEWKASVPETVRRILQG</sequence>
<dbReference type="RefSeq" id="WP_376831731.1">
    <property type="nucleotide sequence ID" value="NZ_JBHLWR010000006.1"/>
</dbReference>
<evidence type="ECO:0000313" key="8">
    <source>
        <dbReference type="EMBL" id="MFC3265447.1"/>
    </source>
</evidence>
<comment type="similarity">
    <text evidence="2 6">Belongs to the dTDP-4-dehydrorhamnose reductase family.</text>
</comment>
<evidence type="ECO:0000313" key="9">
    <source>
        <dbReference type="Proteomes" id="UP001595536"/>
    </source>
</evidence>
<evidence type="ECO:0000256" key="5">
    <source>
        <dbReference type="ARBA" id="ARBA00048200"/>
    </source>
</evidence>
<dbReference type="EMBL" id="JBHRUV010000017">
    <property type="protein sequence ID" value="MFC3265447.1"/>
    <property type="molecule type" value="Genomic_DNA"/>
</dbReference>
<dbReference type="InterPro" id="IPR005913">
    <property type="entry name" value="dTDP_dehydrorham_reduct"/>
</dbReference>
<dbReference type="Proteomes" id="UP001595536">
    <property type="component" value="Unassembled WGS sequence"/>
</dbReference>
<dbReference type="Gene3D" id="3.90.25.10">
    <property type="entry name" value="UDP-galactose 4-epimerase, domain 1"/>
    <property type="match status" value="1"/>
</dbReference>
<comment type="catalytic activity">
    <reaction evidence="5 6">
        <text>dTDP-beta-L-rhamnose + NADP(+) = dTDP-4-dehydro-beta-L-rhamnose + NADPH + H(+)</text>
        <dbReference type="Rhea" id="RHEA:21796"/>
        <dbReference type="ChEBI" id="CHEBI:15378"/>
        <dbReference type="ChEBI" id="CHEBI:57510"/>
        <dbReference type="ChEBI" id="CHEBI:57783"/>
        <dbReference type="ChEBI" id="CHEBI:58349"/>
        <dbReference type="ChEBI" id="CHEBI:62830"/>
        <dbReference type="EC" id="1.1.1.133"/>
    </reaction>
</comment>
<protein>
    <recommendedName>
        <fullName evidence="4 6">dTDP-4-dehydrorhamnose reductase</fullName>
        <ecNumber evidence="3 6">1.1.1.133</ecNumber>
    </recommendedName>
</protein>
<dbReference type="Gene3D" id="3.40.50.720">
    <property type="entry name" value="NAD(P)-binding Rossmann-like Domain"/>
    <property type="match status" value="1"/>
</dbReference>
<dbReference type="SUPFAM" id="SSF51735">
    <property type="entry name" value="NAD(P)-binding Rossmann-fold domains"/>
    <property type="match status" value="1"/>
</dbReference>
<proteinExistence type="inferred from homology"/>
<accession>A0ABV7LCF6</accession>
<comment type="function">
    <text evidence="6">Catalyzes the reduction of dTDP-6-deoxy-L-lyxo-4-hexulose to yield dTDP-L-rhamnose.</text>
</comment>
<evidence type="ECO:0000256" key="4">
    <source>
        <dbReference type="ARBA" id="ARBA00017099"/>
    </source>
</evidence>
<dbReference type="Pfam" id="PF04321">
    <property type="entry name" value="RmlD_sub_bind"/>
    <property type="match status" value="1"/>
</dbReference>
<evidence type="ECO:0000256" key="2">
    <source>
        <dbReference type="ARBA" id="ARBA00010944"/>
    </source>
</evidence>
<reference evidence="9" key="1">
    <citation type="journal article" date="2019" name="Int. J. Syst. Evol. Microbiol.">
        <title>The Global Catalogue of Microorganisms (GCM) 10K type strain sequencing project: providing services to taxonomists for standard genome sequencing and annotation.</title>
        <authorList>
            <consortium name="The Broad Institute Genomics Platform"/>
            <consortium name="The Broad Institute Genome Sequencing Center for Infectious Disease"/>
            <person name="Wu L."/>
            <person name="Ma J."/>
        </authorList>
    </citation>
    <scope>NUCLEOTIDE SEQUENCE [LARGE SCALE GENOMIC DNA]</scope>
    <source>
        <strain evidence="9">CCM 7941</strain>
    </source>
</reference>
<dbReference type="CDD" id="cd05254">
    <property type="entry name" value="dTDP_HR_like_SDR_e"/>
    <property type="match status" value="1"/>
</dbReference>
<evidence type="ECO:0000256" key="6">
    <source>
        <dbReference type="RuleBase" id="RU364082"/>
    </source>
</evidence>
<evidence type="ECO:0000259" key="7">
    <source>
        <dbReference type="Pfam" id="PF04321"/>
    </source>
</evidence>
<comment type="pathway">
    <text evidence="1 6">Carbohydrate biosynthesis; dTDP-L-rhamnose biosynthesis.</text>
</comment>
<keyword evidence="6" id="KW-0521">NADP</keyword>
<comment type="cofactor">
    <cofactor evidence="6">
        <name>Mg(2+)</name>
        <dbReference type="ChEBI" id="CHEBI:18420"/>
    </cofactor>
    <text evidence="6">Binds 1 Mg(2+) ion per monomer.</text>
</comment>
<dbReference type="EC" id="1.1.1.133" evidence="3 6"/>
<comment type="caution">
    <text evidence="8">The sequence shown here is derived from an EMBL/GenBank/DDBJ whole genome shotgun (WGS) entry which is preliminary data.</text>
</comment>
<evidence type="ECO:0000256" key="3">
    <source>
        <dbReference type="ARBA" id="ARBA00012929"/>
    </source>
</evidence>
<feature type="domain" description="RmlD-like substrate binding" evidence="7">
    <location>
        <begin position="1"/>
        <end position="294"/>
    </location>
</feature>